<name>A0A371DSM6_9APHY</name>
<protein>
    <submittedName>
        <fullName evidence="1">Uncharacterized protein</fullName>
    </submittedName>
</protein>
<dbReference type="AlphaFoldDB" id="A0A371DSM6"/>
<sequence>MTPRQISPSVAAWTLGRSIAASHPSLVQPPEEILGWRRVAPDLVPPSPSYAILTVLFDGPCSRCFPGFFCCCHGIFIGHWSFGPCMVASHPLITRPPFALLREPGIFAFTFTFAVHRVPAIFLRGSPVPYPPPHPHPR</sequence>
<accession>A0A371DSM6</accession>
<reference evidence="1 2" key="1">
    <citation type="journal article" date="2018" name="Biotechnol. Biofuels">
        <title>Integrative visual omics of the white-rot fungus Polyporus brumalis exposes the biotechnological potential of its oxidative enzymes for delignifying raw plant biomass.</title>
        <authorList>
            <person name="Miyauchi S."/>
            <person name="Rancon A."/>
            <person name="Drula E."/>
            <person name="Hage H."/>
            <person name="Chaduli D."/>
            <person name="Favel A."/>
            <person name="Grisel S."/>
            <person name="Henrissat B."/>
            <person name="Herpoel-Gimbert I."/>
            <person name="Ruiz-Duenas F.J."/>
            <person name="Chevret D."/>
            <person name="Hainaut M."/>
            <person name="Lin J."/>
            <person name="Wang M."/>
            <person name="Pangilinan J."/>
            <person name="Lipzen A."/>
            <person name="Lesage-Meessen L."/>
            <person name="Navarro D."/>
            <person name="Riley R."/>
            <person name="Grigoriev I.V."/>
            <person name="Zhou S."/>
            <person name="Raouche S."/>
            <person name="Rosso M.N."/>
        </authorList>
    </citation>
    <scope>NUCLEOTIDE SEQUENCE [LARGE SCALE GENOMIC DNA]</scope>
    <source>
        <strain evidence="1 2">BRFM 1820</strain>
    </source>
</reference>
<evidence type="ECO:0000313" key="2">
    <source>
        <dbReference type="Proteomes" id="UP000256964"/>
    </source>
</evidence>
<dbReference type="Proteomes" id="UP000256964">
    <property type="component" value="Unassembled WGS sequence"/>
</dbReference>
<proteinExistence type="predicted"/>
<evidence type="ECO:0000313" key="1">
    <source>
        <dbReference type="EMBL" id="RDX55536.1"/>
    </source>
</evidence>
<keyword evidence="2" id="KW-1185">Reference proteome</keyword>
<gene>
    <name evidence="1" type="ORF">OH76DRAFT_748933</name>
</gene>
<organism evidence="1 2">
    <name type="scientific">Lentinus brumalis</name>
    <dbReference type="NCBI Taxonomy" id="2498619"/>
    <lineage>
        <taxon>Eukaryota</taxon>
        <taxon>Fungi</taxon>
        <taxon>Dikarya</taxon>
        <taxon>Basidiomycota</taxon>
        <taxon>Agaricomycotina</taxon>
        <taxon>Agaricomycetes</taxon>
        <taxon>Polyporales</taxon>
        <taxon>Polyporaceae</taxon>
        <taxon>Lentinus</taxon>
    </lineage>
</organism>
<dbReference type="EMBL" id="KZ857382">
    <property type="protein sequence ID" value="RDX55536.1"/>
    <property type="molecule type" value="Genomic_DNA"/>
</dbReference>